<keyword evidence="3" id="KW-1185">Reference proteome</keyword>
<evidence type="ECO:0000256" key="1">
    <source>
        <dbReference type="SAM" id="MobiDB-lite"/>
    </source>
</evidence>
<feature type="region of interest" description="Disordered" evidence="1">
    <location>
        <begin position="51"/>
        <end position="81"/>
    </location>
</feature>
<dbReference type="Proteomes" id="UP000594263">
    <property type="component" value="Unplaced"/>
</dbReference>
<accession>A0A7N0UE20</accession>
<name>A0A7N0UE20_KALFE</name>
<dbReference type="EnsemblPlants" id="Kaladp0060s0316.1.v1.1">
    <property type="protein sequence ID" value="Kaladp0060s0316.1.v1.1.CDS.1"/>
    <property type="gene ID" value="Kaladp0060s0316.v1.1"/>
</dbReference>
<protein>
    <submittedName>
        <fullName evidence="2">Uncharacterized protein</fullName>
    </submittedName>
</protein>
<evidence type="ECO:0000313" key="2">
    <source>
        <dbReference type="EnsemblPlants" id="Kaladp0060s0316.1.v1.1.CDS.1"/>
    </source>
</evidence>
<evidence type="ECO:0000313" key="3">
    <source>
        <dbReference type="Proteomes" id="UP000594263"/>
    </source>
</evidence>
<sequence length="111" mass="12712">MWIRLIVISNLNHEVCLPLTNSIADLIGNEWLLLRIQYAVQVCLQSLQSPNGLPKGNNHSHKDNPSLSQEKPSAYPSRTKSEYQDANPAYAFLMNSLHEPLLPRKKLKFRF</sequence>
<organism evidence="2 3">
    <name type="scientific">Kalanchoe fedtschenkoi</name>
    <name type="common">Lavender scallops</name>
    <name type="synonym">South American air plant</name>
    <dbReference type="NCBI Taxonomy" id="63787"/>
    <lineage>
        <taxon>Eukaryota</taxon>
        <taxon>Viridiplantae</taxon>
        <taxon>Streptophyta</taxon>
        <taxon>Embryophyta</taxon>
        <taxon>Tracheophyta</taxon>
        <taxon>Spermatophyta</taxon>
        <taxon>Magnoliopsida</taxon>
        <taxon>eudicotyledons</taxon>
        <taxon>Gunneridae</taxon>
        <taxon>Pentapetalae</taxon>
        <taxon>Saxifragales</taxon>
        <taxon>Crassulaceae</taxon>
        <taxon>Kalanchoe</taxon>
    </lineage>
</organism>
<proteinExistence type="predicted"/>
<dbReference type="AlphaFoldDB" id="A0A7N0UE20"/>
<dbReference type="Gramene" id="Kaladp0060s0316.1.v1.1">
    <property type="protein sequence ID" value="Kaladp0060s0316.1.v1.1.CDS.1"/>
    <property type="gene ID" value="Kaladp0060s0316.v1.1"/>
</dbReference>
<reference evidence="2" key="1">
    <citation type="submission" date="2021-01" db="UniProtKB">
        <authorList>
            <consortium name="EnsemblPlants"/>
        </authorList>
    </citation>
    <scope>IDENTIFICATION</scope>
</reference>